<evidence type="ECO:0000313" key="4">
    <source>
        <dbReference type="Proteomes" id="UP000639396"/>
    </source>
</evidence>
<feature type="domain" description="Glycosyltransferase 2-like" evidence="2">
    <location>
        <begin position="6"/>
        <end position="149"/>
    </location>
</feature>
<protein>
    <submittedName>
        <fullName evidence="3">Glycosyltransferase</fullName>
    </submittedName>
</protein>
<reference evidence="3" key="1">
    <citation type="submission" date="2020-09" db="EMBL/GenBank/DDBJ databases">
        <title>A novel bacterium of genus Paenibacillus, isolated from South China Sea.</title>
        <authorList>
            <person name="Huang H."/>
            <person name="Mo K."/>
            <person name="Hu Y."/>
        </authorList>
    </citation>
    <scope>NUCLEOTIDE SEQUENCE</scope>
    <source>
        <strain evidence="3">IB182363</strain>
    </source>
</reference>
<keyword evidence="4" id="KW-1185">Reference proteome</keyword>
<dbReference type="GO" id="GO:0016758">
    <property type="term" value="F:hexosyltransferase activity"/>
    <property type="evidence" value="ECO:0007669"/>
    <property type="project" value="UniProtKB-ARBA"/>
</dbReference>
<name>A0A927C6G1_9BACL</name>
<dbReference type="Pfam" id="PF00535">
    <property type="entry name" value="Glycos_transf_2"/>
    <property type="match status" value="1"/>
</dbReference>
<dbReference type="PANTHER" id="PTHR22916:SF3">
    <property type="entry name" value="UDP-GLCNAC:BETAGAL BETA-1,3-N-ACETYLGLUCOSAMINYLTRANSFERASE-LIKE PROTEIN 1"/>
    <property type="match status" value="1"/>
</dbReference>
<dbReference type="EMBL" id="JACXJA010000001">
    <property type="protein sequence ID" value="MBD2860426.1"/>
    <property type="molecule type" value="Genomic_DNA"/>
</dbReference>
<dbReference type="Proteomes" id="UP000639396">
    <property type="component" value="Unassembled WGS sequence"/>
</dbReference>
<gene>
    <name evidence="3" type="ORF">IDH45_00305</name>
</gene>
<comment type="caution">
    <text evidence="3">The sequence shown here is derived from an EMBL/GenBank/DDBJ whole genome shotgun (WGS) entry which is preliminary data.</text>
</comment>
<evidence type="ECO:0000256" key="1">
    <source>
        <dbReference type="ARBA" id="ARBA00006739"/>
    </source>
</evidence>
<proteinExistence type="inferred from homology"/>
<dbReference type="PANTHER" id="PTHR22916">
    <property type="entry name" value="GLYCOSYLTRANSFERASE"/>
    <property type="match status" value="1"/>
</dbReference>
<dbReference type="AlphaFoldDB" id="A0A927C6G1"/>
<evidence type="ECO:0000259" key="2">
    <source>
        <dbReference type="Pfam" id="PF00535"/>
    </source>
</evidence>
<evidence type="ECO:0000313" key="3">
    <source>
        <dbReference type="EMBL" id="MBD2860426.1"/>
    </source>
</evidence>
<accession>A0A927C6G1</accession>
<organism evidence="3 4">
    <name type="scientific">Paenibacillus oceani</name>
    <dbReference type="NCBI Taxonomy" id="2772510"/>
    <lineage>
        <taxon>Bacteria</taxon>
        <taxon>Bacillati</taxon>
        <taxon>Bacillota</taxon>
        <taxon>Bacilli</taxon>
        <taxon>Bacillales</taxon>
        <taxon>Paenibacillaceae</taxon>
        <taxon>Paenibacillus</taxon>
    </lineage>
</organism>
<dbReference type="Gene3D" id="3.90.550.10">
    <property type="entry name" value="Spore Coat Polysaccharide Biosynthesis Protein SpsA, Chain A"/>
    <property type="match status" value="1"/>
</dbReference>
<dbReference type="InterPro" id="IPR029044">
    <property type="entry name" value="Nucleotide-diphossugar_trans"/>
</dbReference>
<dbReference type="RefSeq" id="WP_190923590.1">
    <property type="nucleotide sequence ID" value="NZ_JACXJA010000001.1"/>
</dbReference>
<sequence>MKPLVSILIPTYNRPDYLKQALKSALSQTYTPTEIIVSDNSDNDRTDQVVRKLQAKAKGSRTIQYVKNSRNIGPIANQRQCLELSSGEYINFLMDDDLLHPDKIDAMLPYMLKDNSISLVTSRRTMIKDSGREVEVLPKDEAFRKQFIRGRKVNGRALSEKMLLGRNNYIGEPTTVLFRKSDLSEPFGSFCGKTAYNNVDAASWLTLLTAKHAVFLSKPLSYFRKHPSQLSKSTPSQMARLCDWIDHTIDAREKGLLADQAVYTRAIRQLKQQLVEQIPDWNKKTNDRYLEEILSRIRMVTEAGARLPGFADDAKELQALLFWLELRKIFT</sequence>
<dbReference type="InterPro" id="IPR001173">
    <property type="entry name" value="Glyco_trans_2-like"/>
</dbReference>
<comment type="similarity">
    <text evidence="1">Belongs to the glycosyltransferase 2 family.</text>
</comment>
<dbReference type="SUPFAM" id="SSF53448">
    <property type="entry name" value="Nucleotide-diphospho-sugar transferases"/>
    <property type="match status" value="1"/>
</dbReference>